<reference evidence="1 2" key="2">
    <citation type="journal article" date="2018" name="Nature">
        <title>Mutant phenotypes for thousands of bacterial genes of unknown function.</title>
        <authorList>
            <person name="Price M.N."/>
            <person name="Wetmore K.M."/>
            <person name="Waters R.J."/>
            <person name="Callaghan M."/>
            <person name="Ray J."/>
            <person name="Liu H."/>
            <person name="Kuehl J.V."/>
            <person name="Melnyk R.A."/>
            <person name="Lamson J.S."/>
            <person name="Suh Y."/>
            <person name="Carlson H.K."/>
            <person name="Esquivel Z."/>
            <person name="Sadeeshkumar H."/>
            <person name="Chakraborty R."/>
            <person name="Zane G.M."/>
            <person name="Rubin B.E."/>
            <person name="Wall J.D."/>
            <person name="Visel A."/>
            <person name="Bristow J."/>
            <person name="Blow M.J."/>
            <person name="Arkin A.P."/>
            <person name="Deutschbauer A.M."/>
        </authorList>
    </citation>
    <scope>NUCLEOTIDE SEQUENCE [LARGE SCALE GENOMIC DNA]</scope>
    <source>
        <strain evidence="1 2">FW300-N2E2</strain>
    </source>
</reference>
<gene>
    <name evidence="1" type="ORF">TK06_06425</name>
</gene>
<dbReference type="EMBL" id="CP015225">
    <property type="protein sequence ID" value="AMZ70749.1"/>
    <property type="molecule type" value="Genomic_DNA"/>
</dbReference>
<evidence type="ECO:0000313" key="1">
    <source>
        <dbReference type="EMBL" id="AMZ70749.1"/>
    </source>
</evidence>
<name>A0A159ZV84_PSEFL</name>
<sequence length="78" mass="8936">MQLHLPHMAKFFVARGAFFRFADDRSVGPKPFLEPFLKIAVVMSGQVSDNCPRSIRQAFIDQITCTPFGLIVEYWKCL</sequence>
<reference evidence="2" key="1">
    <citation type="submission" date="2016-04" db="EMBL/GenBank/DDBJ databases">
        <authorList>
            <person name="Ray J."/>
            <person name="Price M."/>
            <person name="Deutschbauer A."/>
        </authorList>
    </citation>
    <scope>NUCLEOTIDE SEQUENCE [LARGE SCALE GENOMIC DNA]</scope>
    <source>
        <strain evidence="2">FW300-N2E2</strain>
    </source>
</reference>
<dbReference type="AlphaFoldDB" id="A0A159ZV84"/>
<evidence type="ECO:0000313" key="2">
    <source>
        <dbReference type="Proteomes" id="UP000076083"/>
    </source>
</evidence>
<protein>
    <submittedName>
        <fullName evidence="1">Uncharacterized protein</fullName>
    </submittedName>
</protein>
<organism evidence="1 2">
    <name type="scientific">Pseudomonas fluorescens</name>
    <dbReference type="NCBI Taxonomy" id="294"/>
    <lineage>
        <taxon>Bacteria</taxon>
        <taxon>Pseudomonadati</taxon>
        <taxon>Pseudomonadota</taxon>
        <taxon>Gammaproteobacteria</taxon>
        <taxon>Pseudomonadales</taxon>
        <taxon>Pseudomonadaceae</taxon>
        <taxon>Pseudomonas</taxon>
    </lineage>
</organism>
<dbReference type="Proteomes" id="UP000076083">
    <property type="component" value="Chromosome"/>
</dbReference>
<proteinExistence type="predicted"/>
<accession>A0A159ZV84</accession>